<evidence type="ECO:0000313" key="4">
    <source>
        <dbReference type="Proteomes" id="UP000708208"/>
    </source>
</evidence>
<organism evidence="3 4">
    <name type="scientific">Allacma fusca</name>
    <dbReference type="NCBI Taxonomy" id="39272"/>
    <lineage>
        <taxon>Eukaryota</taxon>
        <taxon>Metazoa</taxon>
        <taxon>Ecdysozoa</taxon>
        <taxon>Arthropoda</taxon>
        <taxon>Hexapoda</taxon>
        <taxon>Collembola</taxon>
        <taxon>Symphypleona</taxon>
        <taxon>Sminthuridae</taxon>
        <taxon>Allacma</taxon>
    </lineage>
</organism>
<protein>
    <recommendedName>
        <fullName evidence="2">Kazal-like domain-containing protein</fullName>
    </recommendedName>
</protein>
<feature type="domain" description="Kazal-like" evidence="2">
    <location>
        <begin position="90"/>
        <end position="141"/>
    </location>
</feature>
<dbReference type="Proteomes" id="UP000708208">
    <property type="component" value="Unassembled WGS sequence"/>
</dbReference>
<dbReference type="InterPro" id="IPR002350">
    <property type="entry name" value="Kazal_dom"/>
</dbReference>
<dbReference type="EMBL" id="CAJVCH010129161">
    <property type="protein sequence ID" value="CAG7725978.1"/>
    <property type="molecule type" value="Genomic_DNA"/>
</dbReference>
<proteinExistence type="predicted"/>
<dbReference type="PROSITE" id="PS51465">
    <property type="entry name" value="KAZAL_2"/>
    <property type="match status" value="1"/>
</dbReference>
<evidence type="ECO:0000259" key="2">
    <source>
        <dbReference type="PROSITE" id="PS51465"/>
    </source>
</evidence>
<evidence type="ECO:0000256" key="1">
    <source>
        <dbReference type="SAM" id="SignalP"/>
    </source>
</evidence>
<feature type="signal peptide" evidence="1">
    <location>
        <begin position="1"/>
        <end position="19"/>
    </location>
</feature>
<feature type="chain" id="PRO_5035231461" description="Kazal-like domain-containing protein" evidence="1">
    <location>
        <begin position="20"/>
        <end position="232"/>
    </location>
</feature>
<sequence length="232" mass="25651">MLTLNLLLIFTVLNPILSGAYPKIPHDPCDCPLANTDENLEEHSEHEKHLGLCASTGDRFLNKCWLKAYNRIFNKRVTKAPDSSCHGDCPCKACEDLPLYNPVCVFNPNTGNVSTILNHCDLQCQQCLHNVLVMHCGPCGVNCSEIFNRADCLAPSSNDIRCIIKTTTPDVPPNPEPCDCADKPQAMTCTYDTEGNMITFLNPCFVHCNPLFIAGGLKILYDQEGMGWCPCK</sequence>
<keyword evidence="1" id="KW-0732">Signal</keyword>
<name>A0A8J2JRK3_9HEXA</name>
<accession>A0A8J2JRK3</accession>
<gene>
    <name evidence="3" type="ORF">AFUS01_LOCUS14914</name>
</gene>
<evidence type="ECO:0000313" key="3">
    <source>
        <dbReference type="EMBL" id="CAG7725978.1"/>
    </source>
</evidence>
<keyword evidence="4" id="KW-1185">Reference proteome</keyword>
<reference evidence="3" key="1">
    <citation type="submission" date="2021-06" db="EMBL/GenBank/DDBJ databases">
        <authorList>
            <person name="Hodson N. C."/>
            <person name="Mongue J. A."/>
            <person name="Jaron S. K."/>
        </authorList>
    </citation>
    <scope>NUCLEOTIDE SEQUENCE</scope>
</reference>
<comment type="caution">
    <text evidence="3">The sequence shown here is derived from an EMBL/GenBank/DDBJ whole genome shotgun (WGS) entry which is preliminary data.</text>
</comment>
<dbReference type="AlphaFoldDB" id="A0A8J2JRK3"/>